<dbReference type="PRINTS" id="PR00081">
    <property type="entry name" value="GDHRDH"/>
</dbReference>
<protein>
    <submittedName>
        <fullName evidence="2">SDR family NAD(P)-dependent oxidoreductase</fullName>
    </submittedName>
</protein>
<dbReference type="PANTHER" id="PTHR43157:SF31">
    <property type="entry name" value="PHOSPHATIDYLINOSITOL-GLYCAN BIOSYNTHESIS CLASS F PROTEIN"/>
    <property type="match status" value="1"/>
</dbReference>
<name>A0A6L7GUB4_9ACTN</name>
<dbReference type="Pfam" id="PF00106">
    <property type="entry name" value="adh_short"/>
    <property type="match status" value="1"/>
</dbReference>
<dbReference type="AlphaFoldDB" id="A0A6L7GUB4"/>
<reference evidence="2 3" key="1">
    <citation type="submission" date="2019-11" db="EMBL/GenBank/DDBJ databases">
        <title>Gordonia sp. nov., a novel actinobacterium isolated from mangrove soil in Hainan.</title>
        <authorList>
            <person name="Huang X."/>
            <person name="Xie Y."/>
            <person name="Chu X."/>
            <person name="Xiao K."/>
        </authorList>
    </citation>
    <scope>NUCLEOTIDE SEQUENCE [LARGE SCALE GENOMIC DNA]</scope>
    <source>
        <strain evidence="2 3">HNM0687</strain>
    </source>
</reference>
<sequence length="311" mass="33207">MSRSGWGPSQAPRIDGRVVVVTGANSGIGLETVRHLAGLGARVVMACRNLDSAEAARADVLGTVPDADVQVVQTDLSDLGSVRKAANQIALEHSVVDVVINNAGVMAGRRDLTADGFEMDFGTNFLGHFALTGLLLERLLVADAGRVVTVGSNAHRGGVVDFDDLTLARSFSTSRAYQRAKFAQLVFAMHLQRRLTATGHRTPISVAAHPGATHSGVMRDSGRVLRWLFTTPSLHRVRRTFIMEAPDGALPSVRAATDPEVTGGQYFGPSGPMEFSGPPVPVRPSPRVRDPALGKRLWEVAEALTGVRYPF</sequence>
<evidence type="ECO:0000313" key="3">
    <source>
        <dbReference type="Proteomes" id="UP000475545"/>
    </source>
</evidence>
<dbReference type="Gene3D" id="3.40.50.720">
    <property type="entry name" value="NAD(P)-binding Rossmann-like Domain"/>
    <property type="match status" value="1"/>
</dbReference>
<dbReference type="PANTHER" id="PTHR43157">
    <property type="entry name" value="PHOSPHATIDYLINOSITOL-GLYCAN BIOSYNTHESIS CLASS F PROTEIN-RELATED"/>
    <property type="match status" value="1"/>
</dbReference>
<evidence type="ECO:0000313" key="2">
    <source>
        <dbReference type="EMBL" id="MXP23589.1"/>
    </source>
</evidence>
<dbReference type="NCBIfam" id="NF004846">
    <property type="entry name" value="PRK06197.1"/>
    <property type="match status" value="1"/>
</dbReference>
<proteinExistence type="predicted"/>
<dbReference type="SUPFAM" id="SSF51735">
    <property type="entry name" value="NAD(P)-binding Rossmann-fold domains"/>
    <property type="match status" value="1"/>
</dbReference>
<dbReference type="Proteomes" id="UP000475545">
    <property type="component" value="Unassembled WGS sequence"/>
</dbReference>
<dbReference type="EMBL" id="WMBR01000006">
    <property type="protein sequence ID" value="MXP23589.1"/>
    <property type="molecule type" value="Genomic_DNA"/>
</dbReference>
<dbReference type="GO" id="GO:0016491">
    <property type="term" value="F:oxidoreductase activity"/>
    <property type="evidence" value="ECO:0007669"/>
    <property type="project" value="UniProtKB-KW"/>
</dbReference>
<gene>
    <name evidence="2" type="ORF">GIY30_19810</name>
</gene>
<dbReference type="RefSeq" id="WP_160903790.1">
    <property type="nucleotide sequence ID" value="NZ_CP102850.1"/>
</dbReference>
<accession>A0A6L7GUB4</accession>
<dbReference type="InterPro" id="IPR002347">
    <property type="entry name" value="SDR_fam"/>
</dbReference>
<keyword evidence="1" id="KW-0560">Oxidoreductase</keyword>
<evidence type="ECO:0000256" key="1">
    <source>
        <dbReference type="ARBA" id="ARBA00023002"/>
    </source>
</evidence>
<comment type="caution">
    <text evidence="2">The sequence shown here is derived from an EMBL/GenBank/DDBJ whole genome shotgun (WGS) entry which is preliminary data.</text>
</comment>
<keyword evidence="3" id="KW-1185">Reference proteome</keyword>
<dbReference type="InterPro" id="IPR036291">
    <property type="entry name" value="NAD(P)-bd_dom_sf"/>
</dbReference>
<organism evidence="2 3">
    <name type="scientific">Gordonia mangrovi</name>
    <dbReference type="NCBI Taxonomy" id="2665643"/>
    <lineage>
        <taxon>Bacteria</taxon>
        <taxon>Bacillati</taxon>
        <taxon>Actinomycetota</taxon>
        <taxon>Actinomycetes</taxon>
        <taxon>Mycobacteriales</taxon>
        <taxon>Gordoniaceae</taxon>
        <taxon>Gordonia</taxon>
    </lineage>
</organism>